<dbReference type="Proteomes" id="UP000250043">
    <property type="component" value="Unassembled WGS sequence"/>
</dbReference>
<reference evidence="1 2" key="1">
    <citation type="submission" date="2016-07" db="EMBL/GenBank/DDBJ databases">
        <title>Draft genome of the white-rot fungus Obba rivulosa 3A-2.</title>
        <authorList>
            <consortium name="DOE Joint Genome Institute"/>
            <person name="Miettinen O."/>
            <person name="Riley R."/>
            <person name="Acob R."/>
            <person name="Barry K."/>
            <person name="Cullen D."/>
            <person name="De Vries R."/>
            <person name="Hainaut M."/>
            <person name="Hatakka A."/>
            <person name="Henrissat B."/>
            <person name="Hilden K."/>
            <person name="Kuo R."/>
            <person name="Labutti K."/>
            <person name="Lipzen A."/>
            <person name="Makela M.R."/>
            <person name="Sandor L."/>
            <person name="Spatafora J.W."/>
            <person name="Grigoriev I.V."/>
            <person name="Hibbett D.S."/>
        </authorList>
    </citation>
    <scope>NUCLEOTIDE SEQUENCE [LARGE SCALE GENOMIC DNA]</scope>
    <source>
        <strain evidence="1 2">3A-2</strain>
    </source>
</reference>
<evidence type="ECO:0000313" key="2">
    <source>
        <dbReference type="Proteomes" id="UP000250043"/>
    </source>
</evidence>
<dbReference type="AlphaFoldDB" id="A0A8E2DFP8"/>
<accession>A0A8E2DFP8</accession>
<evidence type="ECO:0000313" key="1">
    <source>
        <dbReference type="EMBL" id="OCH85047.1"/>
    </source>
</evidence>
<gene>
    <name evidence="1" type="ORF">OBBRIDRAFT_343480</name>
</gene>
<organism evidence="1 2">
    <name type="scientific">Obba rivulosa</name>
    <dbReference type="NCBI Taxonomy" id="1052685"/>
    <lineage>
        <taxon>Eukaryota</taxon>
        <taxon>Fungi</taxon>
        <taxon>Dikarya</taxon>
        <taxon>Basidiomycota</taxon>
        <taxon>Agaricomycotina</taxon>
        <taxon>Agaricomycetes</taxon>
        <taxon>Polyporales</taxon>
        <taxon>Gelatoporiaceae</taxon>
        <taxon>Obba</taxon>
    </lineage>
</organism>
<sequence>MHWTRLCHCSIFQAYVPRENRCRLVLDMDLLSIPGVRACHTFVNAINGHIDSPFRSEALLFYTGRTFSPMCSQPTVRQKKLTPKCSPDEWRQFLNDAYFGLRTLQSKACPSNRLQKTTDDTRGSTELVYIFALRSISERGSHWRRSRATSDRSNFVCQASCRRQDNSGCPLLYD</sequence>
<protein>
    <submittedName>
        <fullName evidence="1">Uncharacterized protein</fullName>
    </submittedName>
</protein>
<keyword evidence="2" id="KW-1185">Reference proteome</keyword>
<name>A0A8E2DFP8_9APHY</name>
<dbReference type="EMBL" id="KV722612">
    <property type="protein sequence ID" value="OCH85047.1"/>
    <property type="molecule type" value="Genomic_DNA"/>
</dbReference>
<proteinExistence type="predicted"/>